<evidence type="ECO:0000313" key="1">
    <source>
        <dbReference type="EMBL" id="MBX28537.1"/>
    </source>
</evidence>
<name>A0A2P2MEA7_RHIMU</name>
<sequence>MPLSEENADVIIRSLSGPMAPLSWRDSGQPKVRQVGPGPTIVNLTYQVCLRRFPS</sequence>
<organism evidence="1">
    <name type="scientific">Rhizophora mucronata</name>
    <name type="common">Asiatic mangrove</name>
    <dbReference type="NCBI Taxonomy" id="61149"/>
    <lineage>
        <taxon>Eukaryota</taxon>
        <taxon>Viridiplantae</taxon>
        <taxon>Streptophyta</taxon>
        <taxon>Embryophyta</taxon>
        <taxon>Tracheophyta</taxon>
        <taxon>Spermatophyta</taxon>
        <taxon>Magnoliopsida</taxon>
        <taxon>eudicotyledons</taxon>
        <taxon>Gunneridae</taxon>
        <taxon>Pentapetalae</taxon>
        <taxon>rosids</taxon>
        <taxon>fabids</taxon>
        <taxon>Malpighiales</taxon>
        <taxon>Rhizophoraceae</taxon>
        <taxon>Rhizophora</taxon>
    </lineage>
</organism>
<accession>A0A2P2MEA7</accession>
<dbReference type="AlphaFoldDB" id="A0A2P2MEA7"/>
<proteinExistence type="predicted"/>
<protein>
    <submittedName>
        <fullName evidence="1">Uncharacterized protein MANES_08G038300</fullName>
    </submittedName>
</protein>
<dbReference type="EMBL" id="GGEC01048053">
    <property type="protein sequence ID" value="MBX28537.1"/>
    <property type="molecule type" value="Transcribed_RNA"/>
</dbReference>
<reference evidence="1" key="1">
    <citation type="submission" date="2018-02" db="EMBL/GenBank/DDBJ databases">
        <title>Rhizophora mucronata_Transcriptome.</title>
        <authorList>
            <person name="Meera S.P."/>
            <person name="Sreeshan A."/>
            <person name="Augustine A."/>
        </authorList>
    </citation>
    <scope>NUCLEOTIDE SEQUENCE</scope>
    <source>
        <tissue evidence="1">Leaf</tissue>
    </source>
</reference>